<comment type="caution">
    <text evidence="1">The sequence shown here is derived from an EMBL/GenBank/DDBJ whole genome shotgun (WGS) entry which is preliminary data.</text>
</comment>
<keyword evidence="2" id="KW-1185">Reference proteome</keyword>
<evidence type="ECO:0000313" key="2">
    <source>
        <dbReference type="Proteomes" id="UP000268033"/>
    </source>
</evidence>
<dbReference type="Proteomes" id="UP000268033">
    <property type="component" value="Unassembled WGS sequence"/>
</dbReference>
<name>A0A3N1PG91_9GAMM</name>
<dbReference type="OrthoDB" id="6197820at2"/>
<dbReference type="STRING" id="584787.GCA_001247655_02691"/>
<sequence length="71" mass="7689">MVELLNFLNELGRDAAVAREFQHNPRALMVSRGLDSRCQDALLQGDMAQVGTLAAVPSVNMIISIVTSFGE</sequence>
<evidence type="ECO:0000313" key="1">
    <source>
        <dbReference type="EMBL" id="ROQ27605.1"/>
    </source>
</evidence>
<organism evidence="1 2">
    <name type="scientific">Gallaecimonas pentaromativorans</name>
    <dbReference type="NCBI Taxonomy" id="584787"/>
    <lineage>
        <taxon>Bacteria</taxon>
        <taxon>Pseudomonadati</taxon>
        <taxon>Pseudomonadota</taxon>
        <taxon>Gammaproteobacteria</taxon>
        <taxon>Enterobacterales</taxon>
        <taxon>Gallaecimonadaceae</taxon>
        <taxon>Gallaecimonas</taxon>
    </lineage>
</organism>
<proteinExistence type="predicted"/>
<accession>A0A3N1PG91</accession>
<protein>
    <submittedName>
        <fullName evidence="1">Uncharacterized protein</fullName>
    </submittedName>
</protein>
<dbReference type="AlphaFoldDB" id="A0A3N1PG91"/>
<gene>
    <name evidence="1" type="ORF">EDC28_104256</name>
</gene>
<dbReference type="EMBL" id="RJUL01000004">
    <property type="protein sequence ID" value="ROQ27605.1"/>
    <property type="molecule type" value="Genomic_DNA"/>
</dbReference>
<reference evidence="1 2" key="1">
    <citation type="submission" date="2018-11" db="EMBL/GenBank/DDBJ databases">
        <title>Genomic Encyclopedia of Type Strains, Phase IV (KMG-IV): sequencing the most valuable type-strain genomes for metagenomic binning, comparative biology and taxonomic classification.</title>
        <authorList>
            <person name="Goeker M."/>
        </authorList>
    </citation>
    <scope>NUCLEOTIDE SEQUENCE [LARGE SCALE GENOMIC DNA]</scope>
    <source>
        <strain evidence="1 2">DSM 21945</strain>
    </source>
</reference>
<dbReference type="RefSeq" id="WP_050658253.1">
    <property type="nucleotide sequence ID" value="NZ_JBLXAC010000004.1"/>
</dbReference>